<reference evidence="1" key="1">
    <citation type="submission" date="2021-02" db="EMBL/GenBank/DDBJ databases">
        <authorList>
            <person name="Nowell W R."/>
        </authorList>
    </citation>
    <scope>NUCLEOTIDE SEQUENCE</scope>
</reference>
<feature type="non-terminal residue" evidence="1">
    <location>
        <position position="80"/>
    </location>
</feature>
<dbReference type="AlphaFoldDB" id="A0A822FTS6"/>
<name>A0A822FTS6_9BILA</name>
<organism evidence="1 2">
    <name type="scientific">Rotaria socialis</name>
    <dbReference type="NCBI Taxonomy" id="392032"/>
    <lineage>
        <taxon>Eukaryota</taxon>
        <taxon>Metazoa</taxon>
        <taxon>Spiralia</taxon>
        <taxon>Gnathifera</taxon>
        <taxon>Rotifera</taxon>
        <taxon>Eurotatoria</taxon>
        <taxon>Bdelloidea</taxon>
        <taxon>Philodinida</taxon>
        <taxon>Philodinidae</taxon>
        <taxon>Rotaria</taxon>
    </lineage>
</organism>
<dbReference type="Proteomes" id="UP000663848">
    <property type="component" value="Unassembled WGS sequence"/>
</dbReference>
<proteinExistence type="predicted"/>
<dbReference type="EMBL" id="CAJOBR010084039">
    <property type="protein sequence ID" value="CAF5129449.1"/>
    <property type="molecule type" value="Genomic_DNA"/>
</dbReference>
<comment type="caution">
    <text evidence="1">The sequence shown here is derived from an EMBL/GenBank/DDBJ whole genome shotgun (WGS) entry which is preliminary data.</text>
</comment>
<sequence length="80" mass="8937">GTNRIYTATPITPNLPSQSTGTVQIVPVDYLLDTLADEKLTQTNPAKDFLLTIGFDQAENNHNAYIHRAKENELEHDDNL</sequence>
<evidence type="ECO:0000313" key="2">
    <source>
        <dbReference type="Proteomes" id="UP000663848"/>
    </source>
</evidence>
<evidence type="ECO:0000313" key="1">
    <source>
        <dbReference type="EMBL" id="CAF5129449.1"/>
    </source>
</evidence>
<gene>
    <name evidence="1" type="ORF">QYT958_LOCUS46674</name>
</gene>
<protein>
    <submittedName>
        <fullName evidence="1">Uncharacterized protein</fullName>
    </submittedName>
</protein>
<feature type="non-terminal residue" evidence="1">
    <location>
        <position position="1"/>
    </location>
</feature>
<accession>A0A822FTS6</accession>